<dbReference type="AlphaFoldDB" id="A0A9K3M4K2"/>
<comment type="caution">
    <text evidence="2">The sequence shown here is derived from an EMBL/GenBank/DDBJ whole genome shotgun (WGS) entry which is preliminary data.</text>
</comment>
<accession>A0A9K3M4K2</accession>
<dbReference type="EMBL" id="JAGRRH010000064">
    <property type="protein sequence ID" value="KAG7338121.1"/>
    <property type="molecule type" value="Genomic_DNA"/>
</dbReference>
<protein>
    <submittedName>
        <fullName evidence="2">Uncharacterized protein</fullName>
    </submittedName>
</protein>
<evidence type="ECO:0000313" key="3">
    <source>
        <dbReference type="Proteomes" id="UP000693970"/>
    </source>
</evidence>
<reference evidence="2" key="2">
    <citation type="submission" date="2021-04" db="EMBL/GenBank/DDBJ databases">
        <authorList>
            <person name="Podell S."/>
        </authorList>
    </citation>
    <scope>NUCLEOTIDE SEQUENCE</scope>
    <source>
        <strain evidence="2">Hildebrandi</strain>
    </source>
</reference>
<evidence type="ECO:0000313" key="2">
    <source>
        <dbReference type="EMBL" id="KAG7373623.1"/>
    </source>
</evidence>
<name>A0A9K3M4K2_9STRA</name>
<reference evidence="2" key="1">
    <citation type="journal article" date="2021" name="Sci. Rep.">
        <title>Diploid genomic architecture of Nitzschia inconspicua, an elite biomass production diatom.</title>
        <authorList>
            <person name="Oliver A."/>
            <person name="Podell S."/>
            <person name="Pinowska A."/>
            <person name="Traller J.C."/>
            <person name="Smith S.R."/>
            <person name="McClure R."/>
            <person name="Beliaev A."/>
            <person name="Bohutskyi P."/>
            <person name="Hill E.A."/>
            <person name="Rabines A."/>
            <person name="Zheng H."/>
            <person name="Allen L.Z."/>
            <person name="Kuo A."/>
            <person name="Grigoriev I.V."/>
            <person name="Allen A.E."/>
            <person name="Hazlebeck D."/>
            <person name="Allen E.E."/>
        </authorList>
    </citation>
    <scope>NUCLEOTIDE SEQUENCE</scope>
    <source>
        <strain evidence="2">Hildebrandi</strain>
    </source>
</reference>
<sequence length="99" mass="11314">MAETFSSLPFGLNPDHQWFREEARSFRVDIFMRIPSPKVMEAKLLYELTWVQGKVAVKEIPLPDIERGKEPDEGEGTFGFGMPCSGSYPEYTAILNKTR</sequence>
<organism evidence="2 3">
    <name type="scientific">Nitzschia inconspicua</name>
    <dbReference type="NCBI Taxonomy" id="303405"/>
    <lineage>
        <taxon>Eukaryota</taxon>
        <taxon>Sar</taxon>
        <taxon>Stramenopiles</taxon>
        <taxon>Ochrophyta</taxon>
        <taxon>Bacillariophyta</taxon>
        <taxon>Bacillariophyceae</taxon>
        <taxon>Bacillariophycidae</taxon>
        <taxon>Bacillariales</taxon>
        <taxon>Bacillariaceae</taxon>
        <taxon>Nitzschia</taxon>
    </lineage>
</organism>
<keyword evidence="3" id="KW-1185">Reference proteome</keyword>
<dbReference type="Proteomes" id="UP000693970">
    <property type="component" value="Unassembled WGS sequence"/>
</dbReference>
<gene>
    <name evidence="1" type="ORF">IV203_022819</name>
    <name evidence="2" type="ORF">IV203_034347</name>
</gene>
<dbReference type="EMBL" id="JAGRRH010000002">
    <property type="protein sequence ID" value="KAG7373623.1"/>
    <property type="molecule type" value="Genomic_DNA"/>
</dbReference>
<proteinExistence type="predicted"/>
<evidence type="ECO:0000313" key="1">
    <source>
        <dbReference type="EMBL" id="KAG7338121.1"/>
    </source>
</evidence>